<gene>
    <name evidence="7" type="ORF">TIFTF001_051786</name>
</gene>
<evidence type="ECO:0000256" key="4">
    <source>
        <dbReference type="ARBA" id="ARBA00022989"/>
    </source>
</evidence>
<protein>
    <recommendedName>
        <fullName evidence="9">Non-specific serine/threonine protein kinase</fullName>
    </recommendedName>
</protein>
<feature type="signal peptide" evidence="6">
    <location>
        <begin position="1"/>
        <end position="18"/>
    </location>
</feature>
<accession>A0AA88EAE8</accession>
<evidence type="ECO:0000256" key="5">
    <source>
        <dbReference type="ARBA" id="ARBA00023136"/>
    </source>
</evidence>
<comment type="subcellular location">
    <subcellularLocation>
        <location evidence="1">Membrane</location>
        <topology evidence="1">Single-pass membrane protein</topology>
    </subcellularLocation>
</comment>
<organism evidence="7 8">
    <name type="scientific">Ficus carica</name>
    <name type="common">Common fig</name>
    <dbReference type="NCBI Taxonomy" id="3494"/>
    <lineage>
        <taxon>Eukaryota</taxon>
        <taxon>Viridiplantae</taxon>
        <taxon>Streptophyta</taxon>
        <taxon>Embryophyta</taxon>
        <taxon>Tracheophyta</taxon>
        <taxon>Spermatophyta</taxon>
        <taxon>Magnoliopsida</taxon>
        <taxon>eudicotyledons</taxon>
        <taxon>Gunneridae</taxon>
        <taxon>Pentapetalae</taxon>
        <taxon>rosids</taxon>
        <taxon>fabids</taxon>
        <taxon>Rosales</taxon>
        <taxon>Moraceae</taxon>
        <taxon>Ficeae</taxon>
        <taxon>Ficus</taxon>
    </lineage>
</organism>
<keyword evidence="2" id="KW-0812">Transmembrane</keyword>
<evidence type="ECO:0000256" key="6">
    <source>
        <dbReference type="SAM" id="SignalP"/>
    </source>
</evidence>
<evidence type="ECO:0000256" key="3">
    <source>
        <dbReference type="ARBA" id="ARBA00022729"/>
    </source>
</evidence>
<dbReference type="PANTHER" id="PTHR47974">
    <property type="entry name" value="OS07G0415500 PROTEIN"/>
    <property type="match status" value="1"/>
</dbReference>
<keyword evidence="8" id="KW-1185">Reference proteome</keyword>
<evidence type="ECO:0000313" key="7">
    <source>
        <dbReference type="EMBL" id="GMN71102.1"/>
    </source>
</evidence>
<keyword evidence="5" id="KW-0472">Membrane</keyword>
<keyword evidence="3 6" id="KW-0732">Signal</keyword>
<comment type="caution">
    <text evidence="7">The sequence shown here is derived from an EMBL/GenBank/DDBJ whole genome shotgun (WGS) entry which is preliminary data.</text>
</comment>
<dbReference type="AlphaFoldDB" id="A0AA88EAE8"/>
<reference evidence="7" key="1">
    <citation type="submission" date="2023-07" db="EMBL/GenBank/DDBJ databases">
        <title>draft genome sequence of fig (Ficus carica).</title>
        <authorList>
            <person name="Takahashi T."/>
            <person name="Nishimura K."/>
        </authorList>
    </citation>
    <scope>NUCLEOTIDE SEQUENCE</scope>
</reference>
<dbReference type="Proteomes" id="UP001187192">
    <property type="component" value="Unassembled WGS sequence"/>
</dbReference>
<evidence type="ECO:0000256" key="2">
    <source>
        <dbReference type="ARBA" id="ARBA00022692"/>
    </source>
</evidence>
<dbReference type="PANTHER" id="PTHR47974:SF3">
    <property type="entry name" value="RECEPTOR-LIKE SERINE_THREONINE-PROTEIN KINASE"/>
    <property type="match status" value="1"/>
</dbReference>
<evidence type="ECO:0008006" key="9">
    <source>
        <dbReference type="Google" id="ProtNLM"/>
    </source>
</evidence>
<proteinExistence type="predicted"/>
<dbReference type="GO" id="GO:0016020">
    <property type="term" value="C:membrane"/>
    <property type="evidence" value="ECO:0007669"/>
    <property type="project" value="UniProtKB-SubCell"/>
</dbReference>
<sequence>MFISFVLFLAITSPPLSASKADQLTLTAGSSVSAKKPDLDVLTSPTDIFSAGFHPVGENAYCFAIWFTEPSHNSSRTIVWMANRDKPVNGRSS</sequence>
<name>A0AA88EAE8_FICCA</name>
<feature type="chain" id="PRO_5041743125" description="Non-specific serine/threonine protein kinase" evidence="6">
    <location>
        <begin position="19"/>
        <end position="93"/>
    </location>
</feature>
<keyword evidence="4" id="KW-1133">Transmembrane helix</keyword>
<dbReference type="EMBL" id="BTGU01009978">
    <property type="protein sequence ID" value="GMN71102.1"/>
    <property type="molecule type" value="Genomic_DNA"/>
</dbReference>
<evidence type="ECO:0000313" key="8">
    <source>
        <dbReference type="Proteomes" id="UP001187192"/>
    </source>
</evidence>
<evidence type="ECO:0000256" key="1">
    <source>
        <dbReference type="ARBA" id="ARBA00004167"/>
    </source>
</evidence>